<dbReference type="Pfam" id="PF01619">
    <property type="entry name" value="Pro_dh"/>
    <property type="match status" value="1"/>
</dbReference>
<dbReference type="Proteomes" id="UP000044602">
    <property type="component" value="Unassembled WGS sequence"/>
</dbReference>
<dbReference type="AlphaFoldDB" id="A0A0G4LE08"/>
<dbReference type="GO" id="GO:0071949">
    <property type="term" value="F:FAD binding"/>
    <property type="evidence" value="ECO:0007669"/>
    <property type="project" value="TreeGrafter"/>
</dbReference>
<dbReference type="InterPro" id="IPR002872">
    <property type="entry name" value="Proline_DH_dom"/>
</dbReference>
<reference evidence="7 8" key="1">
    <citation type="submission" date="2015-05" db="EMBL/GenBank/DDBJ databases">
        <authorList>
            <person name="Wang D.B."/>
            <person name="Wang M."/>
        </authorList>
    </citation>
    <scope>NUCLEOTIDE SEQUENCE [LARGE SCALE GENOMIC DNA]</scope>
    <source>
        <strain evidence="7">VL1</strain>
    </source>
</reference>
<feature type="region of interest" description="Disordered" evidence="5">
    <location>
        <begin position="574"/>
        <end position="598"/>
    </location>
</feature>
<dbReference type="STRING" id="100787.A0A0G4LE08"/>
<keyword evidence="8" id="KW-1185">Reference proteome</keyword>
<dbReference type="EMBL" id="CVQH01011225">
    <property type="protein sequence ID" value="CRK20164.1"/>
    <property type="molecule type" value="Genomic_DNA"/>
</dbReference>
<evidence type="ECO:0000256" key="2">
    <source>
        <dbReference type="ARBA" id="ARBA00012695"/>
    </source>
</evidence>
<proteinExistence type="inferred from homology"/>
<evidence type="ECO:0000313" key="8">
    <source>
        <dbReference type="Proteomes" id="UP000044602"/>
    </source>
</evidence>
<name>A0A0G4LE08_VERLO</name>
<evidence type="ECO:0000256" key="1">
    <source>
        <dbReference type="ARBA" id="ARBA00005869"/>
    </source>
</evidence>
<dbReference type="InterPro" id="IPR015659">
    <property type="entry name" value="Proline_oxidase"/>
</dbReference>
<dbReference type="PANTHER" id="PTHR13914">
    <property type="entry name" value="PROLINE OXIDASE"/>
    <property type="match status" value="1"/>
</dbReference>
<evidence type="ECO:0000256" key="5">
    <source>
        <dbReference type="SAM" id="MobiDB-lite"/>
    </source>
</evidence>
<protein>
    <recommendedName>
        <fullName evidence="2">proline dehydrogenase</fullName>
        <ecNumber evidence="2">1.5.5.2</ecNumber>
    </recommendedName>
</protein>
<dbReference type="GO" id="GO:0010133">
    <property type="term" value="P:L-proline catabolic process to L-glutamate"/>
    <property type="evidence" value="ECO:0007669"/>
    <property type="project" value="TreeGrafter"/>
</dbReference>
<dbReference type="SUPFAM" id="SSF51730">
    <property type="entry name" value="FAD-linked oxidoreductase"/>
    <property type="match status" value="1"/>
</dbReference>
<dbReference type="GO" id="GO:0005739">
    <property type="term" value="C:mitochondrion"/>
    <property type="evidence" value="ECO:0007669"/>
    <property type="project" value="TreeGrafter"/>
</dbReference>
<evidence type="ECO:0000313" key="7">
    <source>
        <dbReference type="EMBL" id="CRK20164.1"/>
    </source>
</evidence>
<evidence type="ECO:0000256" key="4">
    <source>
        <dbReference type="ARBA" id="ARBA00023062"/>
    </source>
</evidence>
<dbReference type="GO" id="GO:0004657">
    <property type="term" value="F:proline dehydrogenase activity"/>
    <property type="evidence" value="ECO:0007669"/>
    <property type="project" value="UniProtKB-EC"/>
</dbReference>
<organism evidence="7 8">
    <name type="scientific">Verticillium longisporum</name>
    <name type="common">Verticillium dahliae var. longisporum</name>
    <dbReference type="NCBI Taxonomy" id="100787"/>
    <lineage>
        <taxon>Eukaryota</taxon>
        <taxon>Fungi</taxon>
        <taxon>Dikarya</taxon>
        <taxon>Ascomycota</taxon>
        <taxon>Pezizomycotina</taxon>
        <taxon>Sordariomycetes</taxon>
        <taxon>Hypocreomycetidae</taxon>
        <taxon>Glomerellales</taxon>
        <taxon>Plectosphaerellaceae</taxon>
        <taxon>Verticillium</taxon>
    </lineage>
</organism>
<dbReference type="InterPro" id="IPR029041">
    <property type="entry name" value="FAD-linked_oxidoreductase-like"/>
</dbReference>
<feature type="domain" description="Proline dehydrogenase" evidence="6">
    <location>
        <begin position="545"/>
        <end position="869"/>
    </location>
</feature>
<comment type="similarity">
    <text evidence="1">Belongs to the proline oxidase family.</text>
</comment>
<evidence type="ECO:0000256" key="3">
    <source>
        <dbReference type="ARBA" id="ARBA00023002"/>
    </source>
</evidence>
<keyword evidence="4" id="KW-0642">Proline metabolism</keyword>
<dbReference type="PANTHER" id="PTHR13914:SF30">
    <property type="entry name" value="PROLINE DEHYDROGENASE"/>
    <property type="match status" value="1"/>
</dbReference>
<gene>
    <name evidence="7" type="ORF">BN1708_012763</name>
</gene>
<evidence type="ECO:0000259" key="6">
    <source>
        <dbReference type="Pfam" id="PF01619"/>
    </source>
</evidence>
<sequence length="891" mass="97877">MVLDAIELGLGAATSAADLTLAIVKLKQLWDEVKDVPNEIASILENLEAFGLMLQDLEARLRIDDIPPELRSRIVASPPQLFQRAYASLQDVIGSLNMELQKSNGSRRRFASIKIVLQKSTLQLLEKKLQQALQTFAWAIQIFQLVQGWEVSLRTYCLIPKWAPIFDDELHMVFIEDDFSAVKRSLHTHGLPIWSQDMTGLSLLARKTDLREIFRATRATTAKLPPIMAAHEPSMAEALNLAQPAAESRLSMPTPIRIPVSGFVGFSIGSTLGLIHGSRIAQLQFRAEHAHKMPTSTTGWYLYHKSKNYHTMFGGMREAIRMGSRLGFWTLLAFGLESTVDRYRGKTDFLSTVLSSVSVAGAFSLWNRFSLPTAARTAKYGLLFGLVYGVAAMLFSVRLAKLSRSKWTRPGTSGIISHYAATRRNRLVGSHHDASLIHTSSKNSYHPKVHLHPAAPPANPAAVTPAPAHKAPLSLLPLHMILRSLLTTTISSSRWLLPPSLAIASALAHATHPLLSPDRNPLLRVLLKHTFYAQFCAGETPAEVRRTVSRLKGLGFSGVILGYAREVVMTEAQTRGLSGASETSSRSDEEEVRPWQEGTEQTVRLAEAGDFVALKFTGAGQQALYALAERLPPSTALASAMDSICACAAARGVRLLFDAEQAAVQQGIDDWTLTYQRKYNTVPGRAVIYGTYQAYLKSTPATLTRHLLAAQEQGFTLGVKLVRGAYLGSDPRHLINDTKDETDTAYNDMAEGMLRQQWGSRLRGANGPFPPVSLVVASHNVDSVRRARALVEAGQARIEVAFGQLQGMADEVSCALVMAANDRVLAGASSGPKKSLETYKYLVWGSTGECMKYLLRRAHENRDAVQRTRTGRDAMWAEIARRARSAVGLET</sequence>
<dbReference type="Gene3D" id="3.20.20.220">
    <property type="match status" value="1"/>
</dbReference>
<dbReference type="EC" id="1.5.5.2" evidence="2"/>
<keyword evidence="3" id="KW-0560">Oxidoreductase</keyword>
<accession>A0A0G4LE08</accession>
<feature type="compositionally biased region" description="Polar residues" evidence="5">
    <location>
        <begin position="574"/>
        <end position="584"/>
    </location>
</feature>